<keyword evidence="2" id="KW-1185">Reference proteome</keyword>
<reference evidence="1 2" key="1">
    <citation type="journal article" date="2011" name="J. Bacteriol.">
        <title>Complete genome sequence of the Thermophilic Bacterium Exiguobacterium sp. AT1b.</title>
        <authorList>
            <person name="Vishnivetskaya T.A."/>
            <person name="Lucas S."/>
            <person name="Copeland A."/>
            <person name="Lapidus A."/>
            <person name="Glavina Del Rio T."/>
            <person name="Dalin E."/>
            <person name="Tice H."/>
            <person name="Bruce D.C."/>
            <person name="Goodwin L.A."/>
            <person name="Pitluck S."/>
            <person name="Saunders E."/>
            <person name="Brettin T."/>
            <person name="Detter C."/>
            <person name="Han C."/>
            <person name="Larimer F."/>
            <person name="Land M.L."/>
            <person name="Hauser L.J."/>
            <person name="Kyrpides N.C."/>
            <person name="Ovchinnikova G."/>
            <person name="Kathariou S."/>
            <person name="Ramaley R.F."/>
            <person name="Rodrigues D.F."/>
            <person name="Hendrix C."/>
            <person name="Richardson P."/>
            <person name="Tiedje J.M."/>
        </authorList>
    </citation>
    <scope>NUCLEOTIDE SEQUENCE [LARGE SCALE GENOMIC DNA]</scope>
    <source>
        <strain evidence="2">ATCC BAA-1283 / AT1b</strain>
    </source>
</reference>
<protein>
    <submittedName>
        <fullName evidence="1">Uncharacterized protein</fullName>
    </submittedName>
</protein>
<evidence type="ECO:0000313" key="1">
    <source>
        <dbReference type="EMBL" id="ACQ68969.1"/>
    </source>
</evidence>
<organism evidence="1 2">
    <name type="scientific">Exiguobacterium sp. (strain ATCC BAA-1283 / AT1b)</name>
    <dbReference type="NCBI Taxonomy" id="360911"/>
    <lineage>
        <taxon>Bacteria</taxon>
        <taxon>Bacillati</taxon>
        <taxon>Bacillota</taxon>
        <taxon>Bacilli</taxon>
        <taxon>Bacillales</taxon>
        <taxon>Bacillales Family XII. Incertae Sedis</taxon>
        <taxon>Exiguobacterium</taxon>
    </lineage>
</organism>
<dbReference type="HOGENOM" id="CLU_1989319_0_0_9"/>
<proteinExistence type="predicted"/>
<dbReference type="KEGG" id="eat:EAT1b_0034"/>
<dbReference type="AlphaFoldDB" id="C4L0Q1"/>
<name>C4L0Q1_EXISA</name>
<sequence>MLLPENELAIYVPESARMTEENRLKFLQRANAYALGIIGGIPTYTIEKPDGPVKTAVGMAFEILTEGQDAQTNPVNGNVTEAAPTGWYVRRAERALDVVDRMLEPYADEFRRGNSAVNENGMQFF</sequence>
<dbReference type="STRING" id="360911.EAT1b_0034"/>
<dbReference type="EMBL" id="CP001615">
    <property type="protein sequence ID" value="ACQ68969.1"/>
    <property type="molecule type" value="Genomic_DNA"/>
</dbReference>
<dbReference type="RefSeq" id="WP_012726088.1">
    <property type="nucleotide sequence ID" value="NC_012673.1"/>
</dbReference>
<dbReference type="Proteomes" id="UP000000716">
    <property type="component" value="Chromosome"/>
</dbReference>
<gene>
    <name evidence="1" type="ordered locus">EAT1b_0034</name>
</gene>
<dbReference type="OrthoDB" id="9854853at2"/>
<accession>C4L0Q1</accession>
<evidence type="ECO:0000313" key="2">
    <source>
        <dbReference type="Proteomes" id="UP000000716"/>
    </source>
</evidence>